<dbReference type="EMBL" id="MEUI01000011">
    <property type="protein sequence ID" value="OGC35018.1"/>
    <property type="molecule type" value="Genomic_DNA"/>
</dbReference>
<dbReference type="AlphaFoldDB" id="A0A1F4TQS9"/>
<sequence length="727" mass="80533">MTDFTTVAGAFEQAGLYYVSNKNGTVEAKEKVTYCQQLGSTPAEEINILAAYFILTELETKLAEVADSLPSKTKPEMEISGNVRRGKLMAALDAVSPENEAARRKIIALINSLDPDYFNRIELPADKIKELKKPLFNGQGIKGCLDHIIKTEKDSGLSSQLLSPQTKNKLAAVYKQNGDLKATLKLLLGGIAEAQNPTGPCVPKINVVKPNRIVQDSKVTIVITGENLQMAGFVAGIEQVLGSNNGPVMTELAEALIIDGRNQMPNSVAEDGKSLKFDIQEVGANPGHYTLRLYDQDSKDFTKPVTFNLEVVSKKAFQKKNGIKPSTKPLTDWQDLARRFSRSLDPRFTLYIGLGPQFDANATQYLNNTPYEQLSRLYQQTPYLTLGLGLGENRRGYDILNKALSLTPDVDLALTLYSSGEDTKDIMANLTLELGGNVRWQPTKYANPFFSADYNLESNWNPYSTPGNPQALTHSVPLKLGLISQPLEWLGFSASFGLTLQQIDYDQEKLGYAIKTSGLYPQARLKLVLGSPQLMAGARVPMLTYQHTEVFAGSRGLPNGQDLQTNEPLEFKKDLSGRDIDVKLTLPTMWRFKGTSLQYIHGSRSLADWLTTTSHQVGGSTSLVVNKQVNWWIFDFTVQDISAGYSYRYQPQLDHFYPLNQQSHQANVGLGLLVGPTRLDLGFDIKHNLLRDSQLLNNYQNYPNSSPLPWGFDTTAFGLTLDVSLPE</sequence>
<proteinExistence type="predicted"/>
<dbReference type="Proteomes" id="UP000177309">
    <property type="component" value="Unassembled WGS sequence"/>
</dbReference>
<evidence type="ECO:0000313" key="1">
    <source>
        <dbReference type="EMBL" id="OGC35018.1"/>
    </source>
</evidence>
<reference evidence="1 2" key="1">
    <citation type="journal article" date="2016" name="Nat. Commun.">
        <title>Thousands of microbial genomes shed light on interconnected biogeochemical processes in an aquifer system.</title>
        <authorList>
            <person name="Anantharaman K."/>
            <person name="Brown C.T."/>
            <person name="Hug L.A."/>
            <person name="Sharon I."/>
            <person name="Castelle C.J."/>
            <person name="Probst A.J."/>
            <person name="Thomas B.C."/>
            <person name="Singh A."/>
            <person name="Wilkins M.J."/>
            <person name="Karaoz U."/>
            <person name="Brodie E.L."/>
            <person name="Williams K.H."/>
            <person name="Hubbard S.S."/>
            <person name="Banfield J.F."/>
        </authorList>
    </citation>
    <scope>NUCLEOTIDE SEQUENCE [LARGE SCALE GENOMIC DNA]</scope>
</reference>
<gene>
    <name evidence="1" type="ORF">A2462_05435</name>
</gene>
<comment type="caution">
    <text evidence="1">The sequence shown here is derived from an EMBL/GenBank/DDBJ whole genome shotgun (WGS) entry which is preliminary data.</text>
</comment>
<organism evidence="1 2">
    <name type="scientific">candidate division WOR-1 bacterium RIFOXYC2_FULL_41_25</name>
    <dbReference type="NCBI Taxonomy" id="1802586"/>
    <lineage>
        <taxon>Bacteria</taxon>
        <taxon>Bacillati</taxon>
        <taxon>Saganbacteria</taxon>
    </lineage>
</organism>
<evidence type="ECO:0000313" key="2">
    <source>
        <dbReference type="Proteomes" id="UP000177309"/>
    </source>
</evidence>
<protein>
    <submittedName>
        <fullName evidence="1">Uncharacterized protein</fullName>
    </submittedName>
</protein>
<name>A0A1F4TQS9_UNCSA</name>
<accession>A0A1F4TQS9</accession>